<proteinExistence type="predicted"/>
<dbReference type="AlphaFoldDB" id="A0A9X5FCU0"/>
<evidence type="ECO:0000313" key="2">
    <source>
        <dbReference type="Proteomes" id="UP000774283"/>
    </source>
</evidence>
<dbReference type="RefSeq" id="WP_168446721.1">
    <property type="nucleotide sequence ID" value="NZ_JAAXOW010000001.1"/>
</dbReference>
<comment type="caution">
    <text evidence="1">The sequence shown here is derived from an EMBL/GenBank/DDBJ whole genome shotgun (WGS) entry which is preliminary data.</text>
</comment>
<keyword evidence="2" id="KW-1185">Reference proteome</keyword>
<evidence type="ECO:0000313" key="1">
    <source>
        <dbReference type="EMBL" id="NKX92712.1"/>
    </source>
</evidence>
<dbReference type="EMBL" id="JAAXOW010000001">
    <property type="protein sequence ID" value="NKX92712.1"/>
    <property type="molecule type" value="Genomic_DNA"/>
</dbReference>
<sequence length="135" mass="14385">MVAMMAAGAGSASAWTYATKSAPQSATYKGVSHGDGYGAMYRSGYNYVITTATLRDNKPDNDRAIFVSSQAWASSGTARTSTAKTHNRDWTTVAQTRLHSANGWVGASGWTKVCEDASLRPDICSTERYSPFGGL</sequence>
<name>A0A9X5FCU0_9MICO</name>
<protein>
    <submittedName>
        <fullName evidence="1">Uncharacterized protein</fullName>
    </submittedName>
</protein>
<organism evidence="1 2">
    <name type="scientific">Sanguibacter hominis ATCC BAA-789</name>
    <dbReference type="NCBI Taxonomy" id="1312740"/>
    <lineage>
        <taxon>Bacteria</taxon>
        <taxon>Bacillati</taxon>
        <taxon>Actinomycetota</taxon>
        <taxon>Actinomycetes</taxon>
        <taxon>Micrococcales</taxon>
        <taxon>Sanguibacteraceae</taxon>
        <taxon>Sanguibacter</taxon>
    </lineage>
</organism>
<reference evidence="1 2" key="1">
    <citation type="submission" date="2020-04" db="EMBL/GenBank/DDBJ databases">
        <title>MicrobeNet Type strains.</title>
        <authorList>
            <person name="Nicholson A.C."/>
        </authorList>
    </citation>
    <scope>NUCLEOTIDE SEQUENCE [LARGE SCALE GENOMIC DNA]</scope>
    <source>
        <strain evidence="1 2">ATCC BAA-789</strain>
    </source>
</reference>
<gene>
    <name evidence="1" type="ORF">HF995_05390</name>
</gene>
<dbReference type="Proteomes" id="UP000774283">
    <property type="component" value="Unassembled WGS sequence"/>
</dbReference>
<accession>A0A9X5FCU0</accession>